<protein>
    <recommendedName>
        <fullName evidence="1">PDZ domain-containing protein</fullName>
    </recommendedName>
</protein>
<sequence>MTTTRIITATKANASQKLGLKLNHQHNGAYLVKAIEAGILHGSGLQPGQEVLAINGTAVKGLDADTVLTLLTSAVGQITIQVMEQQPASPPVQRSCGIHCALGKTLAQMGSEQYRSVPRMLQDAGVSEQKWKRVLDAFAKDLVPALNDALAMDAVFYSEMERYVGAQMEKGYIGWGQESQHERKVYMMTQQSAIQRDNVAMVANNVLAKANALLNMHGIMAQLDFKKRSLPQFSRKQQVLNMALIPYGITFTQI</sequence>
<name>A0A9N8DDW9_9STRA</name>
<evidence type="ECO:0000313" key="2">
    <source>
        <dbReference type="EMBL" id="CAB9500874.1"/>
    </source>
</evidence>
<dbReference type="Proteomes" id="UP001153069">
    <property type="component" value="Unassembled WGS sequence"/>
</dbReference>
<evidence type="ECO:0000259" key="1">
    <source>
        <dbReference type="PROSITE" id="PS50106"/>
    </source>
</evidence>
<gene>
    <name evidence="2" type="ORF">SEMRO_94_G048860.1</name>
</gene>
<dbReference type="AlphaFoldDB" id="A0A9N8DDW9"/>
<comment type="caution">
    <text evidence="2">The sequence shown here is derived from an EMBL/GenBank/DDBJ whole genome shotgun (WGS) entry which is preliminary data.</text>
</comment>
<dbReference type="EMBL" id="CAICTM010000093">
    <property type="protein sequence ID" value="CAB9500874.1"/>
    <property type="molecule type" value="Genomic_DNA"/>
</dbReference>
<accession>A0A9N8DDW9</accession>
<dbReference type="Gene3D" id="2.30.42.10">
    <property type="match status" value="1"/>
</dbReference>
<feature type="domain" description="PDZ" evidence="1">
    <location>
        <begin position="6"/>
        <end position="86"/>
    </location>
</feature>
<reference evidence="2" key="1">
    <citation type="submission" date="2020-06" db="EMBL/GenBank/DDBJ databases">
        <authorList>
            <consortium name="Plant Systems Biology data submission"/>
        </authorList>
    </citation>
    <scope>NUCLEOTIDE SEQUENCE</scope>
    <source>
        <strain evidence="2">D6</strain>
    </source>
</reference>
<dbReference type="InterPro" id="IPR001478">
    <property type="entry name" value="PDZ"/>
</dbReference>
<organism evidence="2 3">
    <name type="scientific">Seminavis robusta</name>
    <dbReference type="NCBI Taxonomy" id="568900"/>
    <lineage>
        <taxon>Eukaryota</taxon>
        <taxon>Sar</taxon>
        <taxon>Stramenopiles</taxon>
        <taxon>Ochrophyta</taxon>
        <taxon>Bacillariophyta</taxon>
        <taxon>Bacillariophyceae</taxon>
        <taxon>Bacillariophycidae</taxon>
        <taxon>Naviculales</taxon>
        <taxon>Naviculaceae</taxon>
        <taxon>Seminavis</taxon>
    </lineage>
</organism>
<keyword evidence="3" id="KW-1185">Reference proteome</keyword>
<dbReference type="SUPFAM" id="SSF50156">
    <property type="entry name" value="PDZ domain-like"/>
    <property type="match status" value="1"/>
</dbReference>
<proteinExistence type="predicted"/>
<dbReference type="InterPro" id="IPR036034">
    <property type="entry name" value="PDZ_sf"/>
</dbReference>
<evidence type="ECO:0000313" key="3">
    <source>
        <dbReference type="Proteomes" id="UP001153069"/>
    </source>
</evidence>
<dbReference type="SMART" id="SM00228">
    <property type="entry name" value="PDZ"/>
    <property type="match status" value="1"/>
</dbReference>
<dbReference type="PROSITE" id="PS50106">
    <property type="entry name" value="PDZ"/>
    <property type="match status" value="1"/>
</dbReference>